<reference evidence="1 2" key="1">
    <citation type="journal article" date="2022" name="Hortic Res">
        <title>A haplotype resolved chromosomal level avocado genome allows analysis of novel avocado genes.</title>
        <authorList>
            <person name="Nath O."/>
            <person name="Fletcher S.J."/>
            <person name="Hayward A."/>
            <person name="Shaw L.M."/>
            <person name="Masouleh A.K."/>
            <person name="Furtado A."/>
            <person name="Henry R.J."/>
            <person name="Mitter N."/>
        </authorList>
    </citation>
    <scope>NUCLEOTIDE SEQUENCE [LARGE SCALE GENOMIC DNA]</scope>
    <source>
        <strain evidence="2">cv. Hass</strain>
    </source>
</reference>
<gene>
    <name evidence="1" type="ORF">MRB53_000682</name>
</gene>
<sequence>MGSFIYANEEIESVECKVKHFMETIISSQGGEFKGGAVLVWGVTKDTINEVLEEIEDGFFIYWILALDIEFECMGSPKIDRSVEICKNCEGDGWVEVLEALDDE</sequence>
<accession>A0ACC2MPR1</accession>
<comment type="caution">
    <text evidence="1">The sequence shown here is derived from an EMBL/GenBank/DDBJ whole genome shotgun (WGS) entry which is preliminary data.</text>
</comment>
<protein>
    <submittedName>
        <fullName evidence="1">Uncharacterized protein</fullName>
    </submittedName>
</protein>
<evidence type="ECO:0000313" key="1">
    <source>
        <dbReference type="EMBL" id="KAJ8647659.1"/>
    </source>
</evidence>
<dbReference type="Proteomes" id="UP001234297">
    <property type="component" value="Chromosome 1"/>
</dbReference>
<proteinExistence type="predicted"/>
<dbReference type="EMBL" id="CM056809">
    <property type="protein sequence ID" value="KAJ8647659.1"/>
    <property type="molecule type" value="Genomic_DNA"/>
</dbReference>
<evidence type="ECO:0000313" key="2">
    <source>
        <dbReference type="Proteomes" id="UP001234297"/>
    </source>
</evidence>
<organism evidence="1 2">
    <name type="scientific">Persea americana</name>
    <name type="common">Avocado</name>
    <dbReference type="NCBI Taxonomy" id="3435"/>
    <lineage>
        <taxon>Eukaryota</taxon>
        <taxon>Viridiplantae</taxon>
        <taxon>Streptophyta</taxon>
        <taxon>Embryophyta</taxon>
        <taxon>Tracheophyta</taxon>
        <taxon>Spermatophyta</taxon>
        <taxon>Magnoliopsida</taxon>
        <taxon>Magnoliidae</taxon>
        <taxon>Laurales</taxon>
        <taxon>Lauraceae</taxon>
        <taxon>Persea</taxon>
    </lineage>
</organism>
<name>A0ACC2MPR1_PERAE</name>
<keyword evidence="2" id="KW-1185">Reference proteome</keyword>